<accession>A0A2S9VES2</accession>
<keyword evidence="8" id="KW-0282">Flagellum</keyword>
<dbReference type="GO" id="GO:0007155">
    <property type="term" value="P:cell adhesion"/>
    <property type="evidence" value="ECO:0007669"/>
    <property type="project" value="InterPro"/>
</dbReference>
<dbReference type="RefSeq" id="WP_105933503.1">
    <property type="nucleotide sequence ID" value="NZ_PVNP01000033.1"/>
</dbReference>
<evidence type="ECO:0000256" key="4">
    <source>
        <dbReference type="ARBA" id="ARBA00023143"/>
    </source>
</evidence>
<organism evidence="8 9">
    <name type="scientific">Alteromonas alba</name>
    <dbReference type="NCBI Taxonomy" id="2079529"/>
    <lineage>
        <taxon>Bacteria</taxon>
        <taxon>Pseudomonadati</taxon>
        <taxon>Pseudomonadota</taxon>
        <taxon>Gammaproteobacteria</taxon>
        <taxon>Alteromonadales</taxon>
        <taxon>Alteromonadaceae</taxon>
        <taxon>Alteromonas/Salinimonas group</taxon>
        <taxon>Alteromonas</taxon>
    </lineage>
</organism>
<comment type="subcellular location">
    <subcellularLocation>
        <location evidence="5">Secreted</location>
    </subcellularLocation>
    <subcellularLocation>
        <location evidence="5">Bacterial flagellum</location>
    </subcellularLocation>
</comment>
<dbReference type="InterPro" id="IPR040026">
    <property type="entry name" value="FliD"/>
</dbReference>
<evidence type="ECO:0000256" key="5">
    <source>
        <dbReference type="RuleBase" id="RU362066"/>
    </source>
</evidence>
<dbReference type="InterPro" id="IPR010809">
    <property type="entry name" value="FliD_C"/>
</dbReference>
<dbReference type="InterPro" id="IPR003481">
    <property type="entry name" value="FliD_N"/>
</dbReference>
<dbReference type="PANTHER" id="PTHR30288:SF0">
    <property type="entry name" value="FLAGELLAR HOOK-ASSOCIATED PROTEIN 2"/>
    <property type="match status" value="1"/>
</dbReference>
<evidence type="ECO:0000259" key="7">
    <source>
        <dbReference type="Pfam" id="PF07195"/>
    </source>
</evidence>
<sequence length="486" mass="51901">MTIQSLGVGSGLALDDLVRQLISAERTPKEQRLDAREERVQDEISALGQIKSKISAFKDAVDDLRTDASINGREPTITHPSEDIEIFSAEATNTALRGSYDISVSQLASGSRIETADAAFTSPTDAVLTDGAGDTTMTFKIDSTGDSFTVNVTQNMTLAELREAINNNADNFGVNANIIDTGTATGGAKLVFTSDTTGTGNDLVIVNDGDRAELDRLTTTDSAETATNLTPVLTAANAKATIDGIQVESETNTFDNTIQNVTFTANKVSPLNSDGVTRQSSTMEIGYDKEGLETKINDFIDSYNGIIDEIKNVTRYGESELEEDGALAGDSLLRGVSSRMATIVGSSVQSSELGGLFAIGIELTTDGKLEISSTDFGLGSGESRFDDALENSFDDIAKIFTDETQGIATRLYDIADEYASSGGLISSREKAAQDNQSQIEDARARLEQHMLGYETMVRAKYLNLDQTVSRLNQTGSALLASLGSYY</sequence>
<keyword evidence="4 5" id="KW-0975">Bacterial flagellum</keyword>
<feature type="domain" description="Flagellar hook-associated protein 2 N-terminal" evidence="6">
    <location>
        <begin position="10"/>
        <end position="110"/>
    </location>
</feature>
<reference evidence="9" key="1">
    <citation type="journal article" date="2020" name="Int. J. Syst. Evol. Microbiol.">
        <title>Alteromonas alba sp. nov., a marine bacterium isolated from the seawater of the West Pacific Ocean.</title>
        <authorList>
            <person name="Sun C."/>
            <person name="Wu Y.-H."/>
            <person name="Xamxidin M."/>
            <person name="Cheng H."/>
            <person name="Xu X.-W."/>
        </authorList>
    </citation>
    <scope>NUCLEOTIDE SEQUENCE [LARGE SCALE GENOMIC DNA]</scope>
    <source>
        <strain evidence="9">190</strain>
    </source>
</reference>
<dbReference type="OrthoDB" id="9810816at2"/>
<comment type="similarity">
    <text evidence="1 5">Belongs to the FliD family.</text>
</comment>
<keyword evidence="8" id="KW-0966">Cell projection</keyword>
<keyword evidence="9" id="KW-1185">Reference proteome</keyword>
<proteinExistence type="inferred from homology"/>
<dbReference type="PANTHER" id="PTHR30288">
    <property type="entry name" value="FLAGELLAR CAP/ASSEMBLY PROTEIN FLID"/>
    <property type="match status" value="1"/>
</dbReference>
<dbReference type="AlphaFoldDB" id="A0A2S9VES2"/>
<comment type="function">
    <text evidence="5">Required for morphogenesis and for the elongation of the flagellar filament by facilitating polymerization of the flagellin monomers at the tip of growing filament. Forms a capping structure, which prevents flagellin subunits (transported through the central channel of the flagellum) from leaking out without polymerization at the distal end.</text>
</comment>
<keyword evidence="3" id="KW-0175">Coiled coil</keyword>
<evidence type="ECO:0000256" key="1">
    <source>
        <dbReference type="ARBA" id="ARBA00009764"/>
    </source>
</evidence>
<dbReference type="Pfam" id="PF07195">
    <property type="entry name" value="FliD_C"/>
    <property type="match status" value="1"/>
</dbReference>
<comment type="caution">
    <text evidence="8">The sequence shown here is derived from an EMBL/GenBank/DDBJ whole genome shotgun (WGS) entry which is preliminary data.</text>
</comment>
<evidence type="ECO:0000313" key="8">
    <source>
        <dbReference type="EMBL" id="PRO74795.1"/>
    </source>
</evidence>
<dbReference type="GO" id="GO:0005576">
    <property type="term" value="C:extracellular region"/>
    <property type="evidence" value="ECO:0007669"/>
    <property type="project" value="UniProtKB-SubCell"/>
</dbReference>
<evidence type="ECO:0000256" key="3">
    <source>
        <dbReference type="ARBA" id="ARBA00023054"/>
    </source>
</evidence>
<evidence type="ECO:0000259" key="6">
    <source>
        <dbReference type="Pfam" id="PF02465"/>
    </source>
</evidence>
<dbReference type="Pfam" id="PF07196">
    <property type="entry name" value="Flagellin_IN"/>
    <property type="match status" value="1"/>
</dbReference>
<dbReference type="EMBL" id="PVNP01000033">
    <property type="protein sequence ID" value="PRO74795.1"/>
    <property type="molecule type" value="Genomic_DNA"/>
</dbReference>
<comment type="subunit">
    <text evidence="2 5">Homopentamer.</text>
</comment>
<protein>
    <recommendedName>
        <fullName evidence="5">Flagellar hook-associated protein 2</fullName>
        <shortName evidence="5">HAP2</shortName>
    </recommendedName>
    <alternativeName>
        <fullName evidence="5">Flagellar cap protein</fullName>
    </alternativeName>
</protein>
<dbReference type="InterPro" id="IPR010810">
    <property type="entry name" value="Flagellin_hook_IN_motif"/>
</dbReference>
<feature type="domain" description="Flagellar hook-associated protein 2 C-terminal" evidence="7">
    <location>
        <begin position="235"/>
        <end position="473"/>
    </location>
</feature>
<dbReference type="GO" id="GO:0009421">
    <property type="term" value="C:bacterial-type flagellum filament cap"/>
    <property type="evidence" value="ECO:0007669"/>
    <property type="project" value="InterPro"/>
</dbReference>
<gene>
    <name evidence="8" type="ORF">C6Y40_04275</name>
</gene>
<keyword evidence="8" id="KW-0969">Cilium</keyword>
<name>A0A2S9VES2_9ALTE</name>
<dbReference type="GO" id="GO:0009424">
    <property type="term" value="C:bacterial-type flagellum hook"/>
    <property type="evidence" value="ECO:0007669"/>
    <property type="project" value="UniProtKB-UniRule"/>
</dbReference>
<dbReference type="Pfam" id="PF02465">
    <property type="entry name" value="FliD_N"/>
    <property type="match status" value="1"/>
</dbReference>
<keyword evidence="5" id="KW-0964">Secreted</keyword>
<dbReference type="Proteomes" id="UP000238949">
    <property type="component" value="Unassembled WGS sequence"/>
</dbReference>
<evidence type="ECO:0000256" key="2">
    <source>
        <dbReference type="ARBA" id="ARBA00011255"/>
    </source>
</evidence>
<dbReference type="GO" id="GO:0071973">
    <property type="term" value="P:bacterial-type flagellum-dependent cell motility"/>
    <property type="evidence" value="ECO:0007669"/>
    <property type="project" value="TreeGrafter"/>
</dbReference>
<evidence type="ECO:0000313" key="9">
    <source>
        <dbReference type="Proteomes" id="UP000238949"/>
    </source>
</evidence>